<reference evidence="6" key="1">
    <citation type="submission" date="2024-07" db="EMBL/GenBank/DDBJ databases">
        <authorList>
            <person name="Yu S.T."/>
        </authorList>
    </citation>
    <scope>NUCLEOTIDE SEQUENCE</scope>
    <source>
        <strain evidence="6">R08</strain>
    </source>
</reference>
<keyword evidence="2" id="KW-0479">Metal-binding</keyword>
<dbReference type="RefSeq" id="WP_369192718.1">
    <property type="nucleotide sequence ID" value="NZ_CP163431.1"/>
</dbReference>
<dbReference type="Pfam" id="PF04055">
    <property type="entry name" value="Radical_SAM"/>
    <property type="match status" value="1"/>
</dbReference>
<dbReference type="InterPro" id="IPR058240">
    <property type="entry name" value="rSAM_sf"/>
</dbReference>
<evidence type="ECO:0000313" key="6">
    <source>
        <dbReference type="EMBL" id="XDQ08064.1"/>
    </source>
</evidence>
<organism evidence="6">
    <name type="scientific">Streptomyces sp. R08</name>
    <dbReference type="NCBI Taxonomy" id="3238624"/>
    <lineage>
        <taxon>Bacteria</taxon>
        <taxon>Bacillati</taxon>
        <taxon>Actinomycetota</taxon>
        <taxon>Actinomycetes</taxon>
        <taxon>Kitasatosporales</taxon>
        <taxon>Streptomycetaceae</taxon>
        <taxon>Streptomyces</taxon>
    </lineage>
</organism>
<dbReference type="SFLD" id="SFLDG01386">
    <property type="entry name" value="main_SPASM_domain-containing"/>
    <property type="match status" value="1"/>
</dbReference>
<dbReference type="PANTHER" id="PTHR43273:SF8">
    <property type="entry name" value="RADICAL SAM DOMAIN PROTEIN"/>
    <property type="match status" value="1"/>
</dbReference>
<keyword evidence="1" id="KW-0949">S-adenosyl-L-methionine</keyword>
<dbReference type="AlphaFoldDB" id="A0AB39MQK2"/>
<dbReference type="SFLD" id="SFLDG01072">
    <property type="entry name" value="dehydrogenase_like"/>
    <property type="match status" value="1"/>
</dbReference>
<dbReference type="CDD" id="cd01335">
    <property type="entry name" value="Radical_SAM"/>
    <property type="match status" value="1"/>
</dbReference>
<gene>
    <name evidence="6" type="ORF">AB5J58_37245</name>
</gene>
<evidence type="ECO:0000256" key="3">
    <source>
        <dbReference type="ARBA" id="ARBA00023004"/>
    </source>
</evidence>
<sequence>MLDVAALRRAGQRPFPFRQFVLKVHGRCNLDCTYCVIYQGQDAGWRERPARVGPEVMRQTARRIAEHAVVHGLSEVRIDLHGGEPLLSGPESALAYTAAVRAALPARTALRTTVQTNGTLITEHTLDRLADANIRVGLSLDGGNAVLNRRRVDHAGRSSWPAAARAARLLADRPELYAGILCAIDITSDPKDVYSSLAALRPPRLDLLLPHANWSSPPPGLAARPPRHTTQAPTPYGDWLSTAFDLWWDGPPDGTQPRVRLFTEIVALLLGVPSATESVGLSPTCAVVVHTDGAVEQIDSLNLAYDRATATGFDVFGNSFDEALDHPGIVARQLGVEGLADECRACPVGRVCGGGNYGHRYSAGTGFLHPSVYCADLEQLVRHAARRLSAVMPED</sequence>
<name>A0AB39MQK2_9ACTN</name>
<dbReference type="InterPro" id="IPR026335">
    <property type="entry name" value="rSAM_SPASM_FxsB"/>
</dbReference>
<evidence type="ECO:0000256" key="1">
    <source>
        <dbReference type="ARBA" id="ARBA00022691"/>
    </source>
</evidence>
<dbReference type="GO" id="GO:0051536">
    <property type="term" value="F:iron-sulfur cluster binding"/>
    <property type="evidence" value="ECO:0007669"/>
    <property type="project" value="UniProtKB-KW"/>
</dbReference>
<dbReference type="SFLD" id="SFLDG01067">
    <property type="entry name" value="SPASM/twitch_domain_containing"/>
    <property type="match status" value="1"/>
</dbReference>
<dbReference type="PANTHER" id="PTHR43273">
    <property type="entry name" value="ANAEROBIC SULFATASE-MATURATING ENZYME HOMOLOG ASLB-RELATED"/>
    <property type="match status" value="1"/>
</dbReference>
<accession>A0AB39MQK2</accession>
<dbReference type="Gene3D" id="3.20.20.70">
    <property type="entry name" value="Aldolase class I"/>
    <property type="match status" value="1"/>
</dbReference>
<dbReference type="InterPro" id="IPR013785">
    <property type="entry name" value="Aldolase_TIM"/>
</dbReference>
<evidence type="ECO:0000256" key="2">
    <source>
        <dbReference type="ARBA" id="ARBA00022723"/>
    </source>
</evidence>
<dbReference type="InterPro" id="IPR007197">
    <property type="entry name" value="rSAM"/>
</dbReference>
<dbReference type="GO" id="GO:0046872">
    <property type="term" value="F:metal ion binding"/>
    <property type="evidence" value="ECO:0007669"/>
    <property type="project" value="UniProtKB-KW"/>
</dbReference>
<dbReference type="InterPro" id="IPR023867">
    <property type="entry name" value="Sulphatase_maturase_rSAM"/>
</dbReference>
<dbReference type="SUPFAM" id="SSF102114">
    <property type="entry name" value="Radical SAM enzymes"/>
    <property type="match status" value="1"/>
</dbReference>
<proteinExistence type="predicted"/>
<dbReference type="NCBIfam" id="TIGR04269">
    <property type="entry name" value="SAM_SPASM_FxsB"/>
    <property type="match status" value="1"/>
</dbReference>
<keyword evidence="3" id="KW-0408">Iron</keyword>
<evidence type="ECO:0000259" key="5">
    <source>
        <dbReference type="PROSITE" id="PS51918"/>
    </source>
</evidence>
<dbReference type="PROSITE" id="PS51918">
    <property type="entry name" value="RADICAL_SAM"/>
    <property type="match status" value="1"/>
</dbReference>
<dbReference type="GO" id="GO:0016491">
    <property type="term" value="F:oxidoreductase activity"/>
    <property type="evidence" value="ECO:0007669"/>
    <property type="project" value="InterPro"/>
</dbReference>
<evidence type="ECO:0000256" key="4">
    <source>
        <dbReference type="ARBA" id="ARBA00023014"/>
    </source>
</evidence>
<keyword evidence="4" id="KW-0411">Iron-sulfur</keyword>
<dbReference type="SFLD" id="SFLDS00029">
    <property type="entry name" value="Radical_SAM"/>
    <property type="match status" value="1"/>
</dbReference>
<dbReference type="EMBL" id="CP163431">
    <property type="protein sequence ID" value="XDQ08064.1"/>
    <property type="molecule type" value="Genomic_DNA"/>
</dbReference>
<feature type="domain" description="Radical SAM core" evidence="5">
    <location>
        <begin position="13"/>
        <end position="249"/>
    </location>
</feature>
<protein>
    <submittedName>
        <fullName evidence="6">FxsB family cyclophane-forming radical SAM/SPASM peptide maturase</fullName>
    </submittedName>
</protein>